<keyword evidence="1" id="KW-0732">Signal</keyword>
<protein>
    <submittedName>
        <fullName evidence="2">Uncharacterized protein</fullName>
    </submittedName>
</protein>
<sequence>MKLYLFSITAILLFNFNLLAQETDSTSEFKEPVTIKLICRQRDISSVPLLLKYRNKCLFMPSDLDAAKREELLSSINPAMIDSINVKRNEEALTYNDLQVESGLIVVYLNTTFKNSASQEVLSEFKLPKK</sequence>
<evidence type="ECO:0000256" key="1">
    <source>
        <dbReference type="SAM" id="SignalP"/>
    </source>
</evidence>
<dbReference type="Proteomes" id="UP000199673">
    <property type="component" value="Unassembled WGS sequence"/>
</dbReference>
<dbReference type="OrthoDB" id="9906856at2"/>
<gene>
    <name evidence="2" type="ORF">SAMN04489724_2668</name>
</gene>
<dbReference type="STRING" id="305507.SAMN04489724_2668"/>
<evidence type="ECO:0000313" key="2">
    <source>
        <dbReference type="EMBL" id="SFT90201.1"/>
    </source>
</evidence>
<feature type="signal peptide" evidence="1">
    <location>
        <begin position="1"/>
        <end position="20"/>
    </location>
</feature>
<organism evidence="2 3">
    <name type="scientific">Algoriphagus locisalis</name>
    <dbReference type="NCBI Taxonomy" id="305507"/>
    <lineage>
        <taxon>Bacteria</taxon>
        <taxon>Pseudomonadati</taxon>
        <taxon>Bacteroidota</taxon>
        <taxon>Cytophagia</taxon>
        <taxon>Cytophagales</taxon>
        <taxon>Cyclobacteriaceae</taxon>
        <taxon>Algoriphagus</taxon>
    </lineage>
</organism>
<reference evidence="3" key="1">
    <citation type="submission" date="2016-10" db="EMBL/GenBank/DDBJ databases">
        <authorList>
            <person name="Varghese N."/>
            <person name="Submissions S."/>
        </authorList>
    </citation>
    <scope>NUCLEOTIDE SEQUENCE [LARGE SCALE GENOMIC DNA]</scope>
    <source>
        <strain evidence="3">DSM 23445</strain>
    </source>
</reference>
<dbReference type="AlphaFoldDB" id="A0A1I7BT11"/>
<dbReference type="EMBL" id="FPBF01000003">
    <property type="protein sequence ID" value="SFT90201.1"/>
    <property type="molecule type" value="Genomic_DNA"/>
</dbReference>
<accession>A0A1I7BT11</accession>
<dbReference type="RefSeq" id="WP_139235889.1">
    <property type="nucleotide sequence ID" value="NZ_FPBF01000003.1"/>
</dbReference>
<keyword evidence="3" id="KW-1185">Reference proteome</keyword>
<feature type="chain" id="PRO_5011596187" evidence="1">
    <location>
        <begin position="21"/>
        <end position="130"/>
    </location>
</feature>
<proteinExistence type="predicted"/>
<name>A0A1I7BT11_9BACT</name>
<evidence type="ECO:0000313" key="3">
    <source>
        <dbReference type="Proteomes" id="UP000199673"/>
    </source>
</evidence>